<evidence type="ECO:0000256" key="5">
    <source>
        <dbReference type="ARBA" id="ARBA00022729"/>
    </source>
</evidence>
<protein>
    <submittedName>
        <fullName evidence="15">Probable TonB-dependent outer membrane receptor</fullName>
    </submittedName>
</protein>
<dbReference type="InterPro" id="IPR037066">
    <property type="entry name" value="Plug_dom_sf"/>
</dbReference>
<keyword evidence="2 10" id="KW-0813">Transport</keyword>
<keyword evidence="6 11" id="KW-0798">TonB box</keyword>
<dbReference type="Pfam" id="PF07715">
    <property type="entry name" value="Plug"/>
    <property type="match status" value="1"/>
</dbReference>
<keyword evidence="5 12" id="KW-0732">Signal</keyword>
<evidence type="ECO:0000256" key="1">
    <source>
        <dbReference type="ARBA" id="ARBA00004571"/>
    </source>
</evidence>
<comment type="subcellular location">
    <subcellularLocation>
        <location evidence="1 10">Cell outer membrane</location>
        <topology evidence="1 10">Multi-pass membrane protein</topology>
    </subcellularLocation>
</comment>
<evidence type="ECO:0000256" key="7">
    <source>
        <dbReference type="ARBA" id="ARBA00023136"/>
    </source>
</evidence>
<keyword evidence="9 10" id="KW-0998">Cell outer membrane</keyword>
<evidence type="ECO:0000256" key="9">
    <source>
        <dbReference type="ARBA" id="ARBA00023237"/>
    </source>
</evidence>
<feature type="domain" description="TonB-dependent receptor plug" evidence="14">
    <location>
        <begin position="111"/>
        <end position="217"/>
    </location>
</feature>
<evidence type="ECO:0000256" key="6">
    <source>
        <dbReference type="ARBA" id="ARBA00023077"/>
    </source>
</evidence>
<feature type="domain" description="TonB-dependent receptor-like beta-barrel" evidence="13">
    <location>
        <begin position="337"/>
        <end position="796"/>
    </location>
</feature>
<name>A0A238UG91_9FLAO</name>
<evidence type="ECO:0000256" key="8">
    <source>
        <dbReference type="ARBA" id="ARBA00023170"/>
    </source>
</evidence>
<evidence type="ECO:0000256" key="2">
    <source>
        <dbReference type="ARBA" id="ARBA00022448"/>
    </source>
</evidence>
<dbReference type="InterPro" id="IPR036942">
    <property type="entry name" value="Beta-barrel_TonB_sf"/>
</dbReference>
<dbReference type="PANTHER" id="PTHR30069:SF29">
    <property type="entry name" value="HEMOGLOBIN AND HEMOGLOBIN-HAPTOGLOBIN-BINDING PROTEIN 1-RELATED"/>
    <property type="match status" value="1"/>
</dbReference>
<evidence type="ECO:0000313" key="16">
    <source>
        <dbReference type="Proteomes" id="UP000215214"/>
    </source>
</evidence>
<keyword evidence="4 10" id="KW-0812">Transmembrane</keyword>
<dbReference type="CDD" id="cd01347">
    <property type="entry name" value="ligand_gated_channel"/>
    <property type="match status" value="1"/>
</dbReference>
<dbReference type="PROSITE" id="PS52016">
    <property type="entry name" value="TONB_DEPENDENT_REC_3"/>
    <property type="match status" value="1"/>
</dbReference>
<evidence type="ECO:0000256" key="10">
    <source>
        <dbReference type="PROSITE-ProRule" id="PRU01360"/>
    </source>
</evidence>
<keyword evidence="3 10" id="KW-1134">Transmembrane beta strand</keyword>
<sequence length="823" mass="92714">MRWIFLLFLLVSTTLFSQEVTVYDAETGKVIEAVAVFNKDKSKSGVTNENGKVDLTMFSNEVIYFSHVSYAEFSSKKSVILLNNNEVFLSKESEQLDEVVVSVFKNKAKTKRIAEQIEVIKAREIQKIAAQSSADVLANVPGIRVQRSQFGGGSPVLRGMESNRVLLVVDGVRMNNAIYRKGHLQNSITVAPSMLDRTEVVFGPTSVTYGSDALGGVIHYYTKTPKLSKNKEVKSNFFSRFSTVNNEITNQASVELQFPKWGSFTSVSHSNFGDLKMGENRSHGFEDWGKITYFSENVGSRFVSTPTLNSDPNLQRNTGYNQTDILQKFYVPLSKSTDLKINIQYSTSSDVPRFDRLTELTDEADPATLKFAEWYYGPQNRLLISPQLEINPKKKWMKSGVFTLAYQNIKESRIQRKFGSLQRSYREEEVDIFSLNGDFAVPLAKHRDLGYGFEVAYNDVNSNSFGKELDVVNNEIIGFNGDFAVQSRYADGGSSYLSSALYVDYRQDISKRSTLNSGIRLTNTQLRAKWVDDAFITLPDNDISLSNTAVTFSVGYVHKPAENWKLNAVISSGFRSPNIDDVGKVREKGGNVTVPNVNLRPEHAYSGEIGLEKYFNDRKFKIGANVYYTLLTNYIYRDDFILNGQSTIRFDGVDGNNIVANVNRDNAYVTGFTMNYQGKLFKNWTTTGSITYTKGRTFDTDQPMSSIPPLFGNFDVNYVTKKVEAGVNFRFNAKKDIDDFNIDEGIDNHEQTPIVDINASEETERYFGSPSWQTLSAFARYNLSNNFSLQARVDNIFDEHYREFASGVSAPGRNLSVSLFANF</sequence>
<keyword evidence="7 10" id="KW-0472">Membrane</keyword>
<dbReference type="AlphaFoldDB" id="A0A238UG91"/>
<dbReference type="InterPro" id="IPR012910">
    <property type="entry name" value="Plug_dom"/>
</dbReference>
<dbReference type="OrthoDB" id="9764669at2"/>
<feature type="chain" id="PRO_5013394150" evidence="12">
    <location>
        <begin position="18"/>
        <end position="823"/>
    </location>
</feature>
<dbReference type="Pfam" id="PF00593">
    <property type="entry name" value="TonB_dep_Rec_b-barrel"/>
    <property type="match status" value="1"/>
</dbReference>
<dbReference type="SUPFAM" id="SSF56935">
    <property type="entry name" value="Porins"/>
    <property type="match status" value="1"/>
</dbReference>
<reference evidence="15 16" key="1">
    <citation type="submission" date="2017-07" db="EMBL/GenBank/DDBJ databases">
        <authorList>
            <person name="Sun Z.S."/>
            <person name="Albrecht U."/>
            <person name="Echele G."/>
            <person name="Lee C.C."/>
        </authorList>
    </citation>
    <scope>NUCLEOTIDE SEQUENCE [LARGE SCALE GENOMIC DNA]</scope>
    <source>
        <strain evidence="16">type strain: KCTC 22618</strain>
    </source>
</reference>
<feature type="signal peptide" evidence="12">
    <location>
        <begin position="1"/>
        <end position="17"/>
    </location>
</feature>
<evidence type="ECO:0000256" key="3">
    <source>
        <dbReference type="ARBA" id="ARBA00022452"/>
    </source>
</evidence>
<dbReference type="PANTHER" id="PTHR30069">
    <property type="entry name" value="TONB-DEPENDENT OUTER MEMBRANE RECEPTOR"/>
    <property type="match status" value="1"/>
</dbReference>
<comment type="similarity">
    <text evidence="10 11">Belongs to the TonB-dependent receptor family.</text>
</comment>
<dbReference type="GO" id="GO:0009279">
    <property type="term" value="C:cell outer membrane"/>
    <property type="evidence" value="ECO:0007669"/>
    <property type="project" value="UniProtKB-SubCell"/>
</dbReference>
<dbReference type="GO" id="GO:0044718">
    <property type="term" value="P:siderophore transmembrane transport"/>
    <property type="evidence" value="ECO:0007669"/>
    <property type="project" value="TreeGrafter"/>
</dbReference>
<dbReference type="RefSeq" id="WP_095074765.1">
    <property type="nucleotide sequence ID" value="NZ_LT899436.1"/>
</dbReference>
<dbReference type="Gene3D" id="2.170.130.10">
    <property type="entry name" value="TonB-dependent receptor, plug domain"/>
    <property type="match status" value="1"/>
</dbReference>
<dbReference type="InterPro" id="IPR000531">
    <property type="entry name" value="Beta-barrel_TonB"/>
</dbReference>
<evidence type="ECO:0000259" key="13">
    <source>
        <dbReference type="Pfam" id="PF00593"/>
    </source>
</evidence>
<dbReference type="Proteomes" id="UP000215214">
    <property type="component" value="Chromosome TJEJU"/>
</dbReference>
<dbReference type="EMBL" id="LT899436">
    <property type="protein sequence ID" value="SNR17568.1"/>
    <property type="molecule type" value="Genomic_DNA"/>
</dbReference>
<dbReference type="Gene3D" id="2.40.170.20">
    <property type="entry name" value="TonB-dependent receptor, beta-barrel domain"/>
    <property type="match status" value="1"/>
</dbReference>
<organism evidence="15 16">
    <name type="scientific">Tenacibaculum jejuense</name>
    <dbReference type="NCBI Taxonomy" id="584609"/>
    <lineage>
        <taxon>Bacteria</taxon>
        <taxon>Pseudomonadati</taxon>
        <taxon>Bacteroidota</taxon>
        <taxon>Flavobacteriia</taxon>
        <taxon>Flavobacteriales</taxon>
        <taxon>Flavobacteriaceae</taxon>
        <taxon>Tenacibaculum</taxon>
    </lineage>
</organism>
<keyword evidence="16" id="KW-1185">Reference proteome</keyword>
<gene>
    <name evidence="15" type="ORF">TJEJU_3938</name>
</gene>
<evidence type="ECO:0000256" key="12">
    <source>
        <dbReference type="SAM" id="SignalP"/>
    </source>
</evidence>
<proteinExistence type="inferred from homology"/>
<evidence type="ECO:0000313" key="15">
    <source>
        <dbReference type="EMBL" id="SNR17568.1"/>
    </source>
</evidence>
<evidence type="ECO:0000256" key="11">
    <source>
        <dbReference type="RuleBase" id="RU003357"/>
    </source>
</evidence>
<dbReference type="PROSITE" id="PS01156">
    <property type="entry name" value="TONB_DEPENDENT_REC_2"/>
    <property type="match status" value="1"/>
</dbReference>
<accession>A0A238UG91</accession>
<dbReference type="InterPro" id="IPR039426">
    <property type="entry name" value="TonB-dep_rcpt-like"/>
</dbReference>
<dbReference type="GO" id="GO:0015344">
    <property type="term" value="F:siderophore uptake transmembrane transporter activity"/>
    <property type="evidence" value="ECO:0007669"/>
    <property type="project" value="TreeGrafter"/>
</dbReference>
<keyword evidence="8 15" id="KW-0675">Receptor</keyword>
<dbReference type="InterPro" id="IPR010917">
    <property type="entry name" value="TonB_rcpt_CS"/>
</dbReference>
<evidence type="ECO:0000259" key="14">
    <source>
        <dbReference type="Pfam" id="PF07715"/>
    </source>
</evidence>
<evidence type="ECO:0000256" key="4">
    <source>
        <dbReference type="ARBA" id="ARBA00022692"/>
    </source>
</evidence>
<dbReference type="KEGG" id="tje:TJEJU_3938"/>